<dbReference type="SUPFAM" id="SSF52980">
    <property type="entry name" value="Restriction endonuclease-like"/>
    <property type="match status" value="1"/>
</dbReference>
<evidence type="ECO:0000259" key="1">
    <source>
        <dbReference type="Pfam" id="PF05685"/>
    </source>
</evidence>
<evidence type="ECO:0000313" key="2">
    <source>
        <dbReference type="EMBL" id="CAI8773135.1"/>
    </source>
</evidence>
<accession>A0ABM9HZ05</accession>
<organism evidence="2 3">
    <name type="scientific">Methylocaldum szegediense</name>
    <dbReference type="NCBI Taxonomy" id="73780"/>
    <lineage>
        <taxon>Bacteria</taxon>
        <taxon>Pseudomonadati</taxon>
        <taxon>Pseudomonadota</taxon>
        <taxon>Gammaproteobacteria</taxon>
        <taxon>Methylococcales</taxon>
        <taxon>Methylococcaceae</taxon>
        <taxon>Methylocaldum</taxon>
    </lineage>
</organism>
<name>A0ABM9HZ05_9GAMM</name>
<dbReference type="InterPro" id="IPR011335">
    <property type="entry name" value="Restrct_endonuc-II-like"/>
</dbReference>
<protein>
    <recommendedName>
        <fullName evidence="1">Putative restriction endonuclease domain-containing protein</fullName>
    </recommendedName>
</protein>
<keyword evidence="3" id="KW-1185">Reference proteome</keyword>
<sequence length="98" mass="11137">MQTANGIKVADVVWASRDFLARNGDASPYLEAREIVVEVLSPSNGLAEMEEKKELYFARGAREFWVCQEGEMLFYNNHTRLERSTLGPDFPTRVELPA</sequence>
<dbReference type="RefSeq" id="WP_156912926.1">
    <property type="nucleotide sequence ID" value="NZ_OX458333.1"/>
</dbReference>
<proteinExistence type="predicted"/>
<dbReference type="InterPro" id="IPR012296">
    <property type="entry name" value="Nuclease_put_TT1808"/>
</dbReference>
<feature type="domain" description="Putative restriction endonuclease" evidence="1">
    <location>
        <begin position="8"/>
        <end position="68"/>
    </location>
</feature>
<dbReference type="EMBL" id="OX458333">
    <property type="protein sequence ID" value="CAI8773135.1"/>
    <property type="molecule type" value="Genomic_DNA"/>
</dbReference>
<reference evidence="2 3" key="1">
    <citation type="submission" date="2023-03" db="EMBL/GenBank/DDBJ databases">
        <authorList>
            <person name="Pearce D."/>
        </authorList>
    </citation>
    <scope>NUCLEOTIDE SEQUENCE [LARGE SCALE GENOMIC DNA]</scope>
    <source>
        <strain evidence="2">Msz</strain>
    </source>
</reference>
<dbReference type="Gene3D" id="3.90.1570.10">
    <property type="entry name" value="tt1808, chain A"/>
    <property type="match status" value="1"/>
</dbReference>
<evidence type="ECO:0000313" key="3">
    <source>
        <dbReference type="Proteomes" id="UP001162030"/>
    </source>
</evidence>
<dbReference type="InterPro" id="IPR008538">
    <property type="entry name" value="Uma2"/>
</dbReference>
<dbReference type="CDD" id="cd06260">
    <property type="entry name" value="DUF820-like"/>
    <property type="match status" value="1"/>
</dbReference>
<gene>
    <name evidence="2" type="ORF">MSZNOR_1071</name>
</gene>
<dbReference type="Pfam" id="PF05685">
    <property type="entry name" value="Uma2"/>
    <property type="match status" value="1"/>
</dbReference>
<dbReference type="Proteomes" id="UP001162030">
    <property type="component" value="Chromosome"/>
</dbReference>